<comment type="caution">
    <text evidence="2">The sequence shown here is derived from an EMBL/GenBank/DDBJ whole genome shotgun (WGS) entry which is preliminary data.</text>
</comment>
<dbReference type="AlphaFoldDB" id="A0A2V5IKV0"/>
<proteinExistence type="predicted"/>
<feature type="region of interest" description="Disordered" evidence="1">
    <location>
        <begin position="67"/>
        <end position="133"/>
    </location>
</feature>
<dbReference type="EMBL" id="QJVC01000025">
    <property type="protein sequence ID" value="PYI37289.1"/>
    <property type="molecule type" value="Genomic_DNA"/>
</dbReference>
<feature type="compositionally biased region" description="Basic and acidic residues" evidence="1">
    <location>
        <begin position="117"/>
        <end position="133"/>
    </location>
</feature>
<evidence type="ECO:0000313" key="3">
    <source>
        <dbReference type="Proteomes" id="UP000247980"/>
    </source>
</evidence>
<evidence type="ECO:0000313" key="2">
    <source>
        <dbReference type="EMBL" id="PYI37289.1"/>
    </source>
</evidence>
<accession>A0A2V5IKV0</accession>
<evidence type="ECO:0008006" key="4">
    <source>
        <dbReference type="Google" id="ProtNLM"/>
    </source>
</evidence>
<sequence>MQAKLTFLAGAALGYVLGTRAGRGSYEKIKASAKEFWAKDAVQDIVGTVQDAIKDQAGDAVHKLVQQVAPSHGRKPESGGHSPEMAADPLDGNPLDILPEVSDEFPDNAQPGGKGPQWRERHRSDGRLPDTGK</sequence>
<dbReference type="Proteomes" id="UP000247980">
    <property type="component" value="Unassembled WGS sequence"/>
</dbReference>
<gene>
    <name evidence="2" type="ORF">CVS30_16355</name>
</gene>
<name>A0A2V5IKV0_9MICC</name>
<reference evidence="2 3" key="1">
    <citation type="submission" date="2018-05" db="EMBL/GenBank/DDBJ databases">
        <title>Genetic diversity of glacier-inhabiting Cryobacterium bacteria in China and description of Cryobacterium mengkeensis sp. nov. and Arthrobacter glacialis sp. nov.</title>
        <authorList>
            <person name="Liu Q."/>
            <person name="Xin Y.-H."/>
        </authorList>
    </citation>
    <scope>NUCLEOTIDE SEQUENCE [LARGE SCALE GENOMIC DNA]</scope>
    <source>
        <strain evidence="2 3">B7</strain>
    </source>
</reference>
<keyword evidence="3" id="KW-1185">Reference proteome</keyword>
<evidence type="ECO:0000256" key="1">
    <source>
        <dbReference type="SAM" id="MobiDB-lite"/>
    </source>
</evidence>
<dbReference type="OrthoDB" id="5125216at2"/>
<protein>
    <recommendedName>
        <fullName evidence="4">YtxH domain-containing protein</fullName>
    </recommendedName>
</protein>
<organism evidence="2 3">
    <name type="scientific">Arthrobacter psychrolactophilus</name>
    <dbReference type="NCBI Taxonomy" id="92442"/>
    <lineage>
        <taxon>Bacteria</taxon>
        <taxon>Bacillati</taxon>
        <taxon>Actinomycetota</taxon>
        <taxon>Actinomycetes</taxon>
        <taxon>Micrococcales</taxon>
        <taxon>Micrococcaceae</taxon>
        <taxon>Arthrobacter</taxon>
    </lineage>
</organism>
<dbReference type="RefSeq" id="WP_110486621.1">
    <property type="nucleotide sequence ID" value="NZ_QJVC01000025.1"/>
</dbReference>